<keyword evidence="5" id="KW-1003">Cell membrane</keyword>
<evidence type="ECO:0000256" key="14">
    <source>
        <dbReference type="SAM" id="MobiDB-lite"/>
    </source>
</evidence>
<proteinExistence type="inferred from homology"/>
<dbReference type="InterPro" id="IPR006590">
    <property type="entry name" value="RNA_pol_Rpb4/RPC9_core"/>
</dbReference>
<protein>
    <recommendedName>
        <fullName evidence="4">DNA-directed RNA polymerase III subunit RPC9</fullName>
    </recommendedName>
    <alternativeName>
        <fullName evidence="13">DNA-directed RNA polymerase III subunit rpc9</fullName>
    </alternativeName>
</protein>
<dbReference type="PANTHER" id="PTHR15561:SF0">
    <property type="entry name" value="DNA-DIRECTED RNA POLYMERASE III SUBUNIT RPC9"/>
    <property type="match status" value="1"/>
</dbReference>
<sequence>MEVKCDNYAMVCNYEVLGLLRDIQAGRGQKKPNKFQTNLATITYETVKYLEKLPCAHHTAEGIASAMRALTPFKLTPAEKLQLINLRPRSEVEIQLIVEESEERLSETQVEKLLQLLATNLPGPEEEEDVQNEGMEEEETNIP</sequence>
<dbReference type="InterPro" id="IPR010997">
    <property type="entry name" value="HRDC-like_sf"/>
</dbReference>
<dbReference type="PANTHER" id="PTHR15561">
    <property type="entry name" value="CALCITONIN GENE-RELATED PEPTIDE-RECEPTOR COMPONENT PROTEIN"/>
    <property type="match status" value="1"/>
</dbReference>
<dbReference type="Gene3D" id="1.20.1250.40">
    <property type="match status" value="1"/>
</dbReference>
<keyword evidence="9" id="KW-0539">Nucleus</keyword>
<comment type="function">
    <text evidence="10">Accessory protein for the calcitonin gene-related peptide (CGRP) receptor. It modulates CGRP responsiveness in a variety of tissues.</text>
</comment>
<evidence type="ECO:0000256" key="4">
    <source>
        <dbReference type="ARBA" id="ARBA00016672"/>
    </source>
</evidence>
<name>A0A0B7AV87_9EUPU</name>
<evidence type="ECO:0000256" key="2">
    <source>
        <dbReference type="ARBA" id="ARBA00004413"/>
    </source>
</evidence>
<gene>
    <name evidence="16" type="primary">ORF143073</name>
</gene>
<accession>A0A0B7AV87</accession>
<dbReference type="EMBL" id="HACG01037662">
    <property type="protein sequence ID" value="CEK84527.1"/>
    <property type="molecule type" value="Transcribed_RNA"/>
</dbReference>
<evidence type="ECO:0000256" key="6">
    <source>
        <dbReference type="ARBA" id="ARBA00022478"/>
    </source>
</evidence>
<evidence type="ECO:0000313" key="16">
    <source>
        <dbReference type="EMBL" id="CEK84527.1"/>
    </source>
</evidence>
<feature type="region of interest" description="Disordered" evidence="14">
    <location>
        <begin position="120"/>
        <end position="143"/>
    </location>
</feature>
<dbReference type="InterPro" id="IPR005574">
    <property type="entry name" value="Rpb4/RPC9"/>
</dbReference>
<comment type="subunit">
    <text evidence="11">Component of the RNA polymerase III complex consisting of 17 subunits: a ten-subunit horseshoe-shaped catalytic core composed of POLR3A/RPC1, POLR3B/RPC2, POLR1C/RPAC1, POLR1D/RPAC2, POLR3K/RPC10, POLR2E/RPABC1, POLR2F/RPABC2, POLR2H/RPABC3, POLR2K/RPABC4 and POLR2L/RPABC5; a mobile stalk composed of two subunits POLR3H/RPC8 and CRCP/RPC9, protruding from the core and functioning primarily in transcription initiation; and additional subunits homologous to general transcription factors of the RNA polymerase II machinery, POLR3C/RPC3-POLR3F/RPC6-POLR3G/RPC7 heterotrimer required for transcription initiation and POLR3D/RPC4-POLR3E/RPC5 heterodimer involved in both transcription initiation and termination.</text>
</comment>
<keyword evidence="8" id="KW-0804">Transcription</keyword>
<dbReference type="AlphaFoldDB" id="A0A0B7AV87"/>
<evidence type="ECO:0000259" key="15">
    <source>
        <dbReference type="SMART" id="SM00657"/>
    </source>
</evidence>
<dbReference type="FunFam" id="1.20.1250.40:FF:000002">
    <property type="entry name" value="DNA-directed RNA polymerase III subunit RPC9"/>
    <property type="match status" value="1"/>
</dbReference>
<evidence type="ECO:0000256" key="8">
    <source>
        <dbReference type="ARBA" id="ARBA00023163"/>
    </source>
</evidence>
<dbReference type="GO" id="GO:0000166">
    <property type="term" value="F:nucleotide binding"/>
    <property type="evidence" value="ECO:0007669"/>
    <property type="project" value="InterPro"/>
</dbReference>
<evidence type="ECO:0000256" key="5">
    <source>
        <dbReference type="ARBA" id="ARBA00022475"/>
    </source>
</evidence>
<dbReference type="GO" id="GO:0006384">
    <property type="term" value="P:transcription initiation at RNA polymerase III promoter"/>
    <property type="evidence" value="ECO:0007669"/>
    <property type="project" value="InterPro"/>
</dbReference>
<keyword evidence="7" id="KW-0472">Membrane</keyword>
<keyword evidence="6" id="KW-0240">DNA-directed RNA polymerase</keyword>
<dbReference type="Pfam" id="PF03874">
    <property type="entry name" value="RNA_pol_Rpb4"/>
    <property type="match status" value="1"/>
</dbReference>
<dbReference type="SUPFAM" id="SSF47819">
    <property type="entry name" value="HRDC-like"/>
    <property type="match status" value="1"/>
</dbReference>
<dbReference type="GO" id="GO:0005886">
    <property type="term" value="C:plasma membrane"/>
    <property type="evidence" value="ECO:0007669"/>
    <property type="project" value="UniProtKB-SubCell"/>
</dbReference>
<comment type="similarity">
    <text evidence="3">Belongs to the eukaryotic RPC9 RNA polymerase subunit family.</text>
</comment>
<evidence type="ECO:0000256" key="11">
    <source>
        <dbReference type="ARBA" id="ARBA00044007"/>
    </source>
</evidence>
<comment type="function">
    <text evidence="12">DNA-dependent RNA polymerase catalyzes the transcription of DNA into RNA using the four ribonucleoside triphosphates as substrates. Specific peripheric component of RNA polymerase III (Pol III) which synthesizes small non-coding RNAs including 5S rRNA, snRNAs, tRNAs and miRNAs from at least 500 distinct genomic loci. With POLR3H/RPC8 forms a mobile stalk that protrudes from Pol III core and functions primarily in transcription initiation. Pol III plays a key role in sensing and limiting infection by intracellular bacteria and DNA viruses. Acts as nuclear and cytosolic DNA sensor involved in innate immune response. Can sense non-self dsDNA that serves as template for transcription into dsRNA. The non-self RNA polymerase III transcripts, such as Epstein-Barr virus-encoded RNAs (EBERs) induce type I interferon and NF-kappa-B through the RIG-I pathway.</text>
</comment>
<evidence type="ECO:0000256" key="12">
    <source>
        <dbReference type="ARBA" id="ARBA00045808"/>
    </source>
</evidence>
<feature type="domain" description="RNA polymerase Rpb4/RPC9 core" evidence="15">
    <location>
        <begin position="1"/>
        <end position="124"/>
    </location>
</feature>
<reference evidence="16" key="1">
    <citation type="submission" date="2014-12" db="EMBL/GenBank/DDBJ databases">
        <title>Insight into the proteome of Arion vulgaris.</title>
        <authorList>
            <person name="Aradska J."/>
            <person name="Bulat T."/>
            <person name="Smidak R."/>
            <person name="Sarate P."/>
            <person name="Gangsoo J."/>
            <person name="Sialana F."/>
            <person name="Bilban M."/>
            <person name="Lubec G."/>
        </authorList>
    </citation>
    <scope>NUCLEOTIDE SEQUENCE</scope>
    <source>
        <tissue evidence="16">Skin</tissue>
    </source>
</reference>
<organism evidence="16">
    <name type="scientific">Arion vulgaris</name>
    <dbReference type="NCBI Taxonomy" id="1028688"/>
    <lineage>
        <taxon>Eukaryota</taxon>
        <taxon>Metazoa</taxon>
        <taxon>Spiralia</taxon>
        <taxon>Lophotrochozoa</taxon>
        <taxon>Mollusca</taxon>
        <taxon>Gastropoda</taxon>
        <taxon>Heterobranchia</taxon>
        <taxon>Euthyneura</taxon>
        <taxon>Panpulmonata</taxon>
        <taxon>Eupulmonata</taxon>
        <taxon>Stylommatophora</taxon>
        <taxon>Helicina</taxon>
        <taxon>Arionoidea</taxon>
        <taxon>Arionidae</taxon>
        <taxon>Arion</taxon>
    </lineage>
</organism>
<dbReference type="InterPro" id="IPR038324">
    <property type="entry name" value="Rpb4/RPC9_sf"/>
</dbReference>
<evidence type="ECO:0000256" key="13">
    <source>
        <dbReference type="ARBA" id="ARBA00073026"/>
    </source>
</evidence>
<evidence type="ECO:0000256" key="1">
    <source>
        <dbReference type="ARBA" id="ARBA00004123"/>
    </source>
</evidence>
<dbReference type="InterPro" id="IPR038846">
    <property type="entry name" value="RPC9"/>
</dbReference>
<dbReference type="SMART" id="SM00657">
    <property type="entry name" value="RPOL4c"/>
    <property type="match status" value="1"/>
</dbReference>
<evidence type="ECO:0000256" key="10">
    <source>
        <dbReference type="ARBA" id="ARBA00043924"/>
    </source>
</evidence>
<evidence type="ECO:0000256" key="7">
    <source>
        <dbReference type="ARBA" id="ARBA00023136"/>
    </source>
</evidence>
<dbReference type="GO" id="GO:0005666">
    <property type="term" value="C:RNA polymerase III complex"/>
    <property type="evidence" value="ECO:0007669"/>
    <property type="project" value="InterPro"/>
</dbReference>
<comment type="subcellular location">
    <subcellularLocation>
        <location evidence="2">Cell membrane</location>
        <topology evidence="2">Peripheral membrane protein</topology>
        <orientation evidence="2">Cytoplasmic side</orientation>
    </subcellularLocation>
    <subcellularLocation>
        <location evidence="1">Nucleus</location>
    </subcellularLocation>
</comment>
<evidence type="ECO:0000256" key="3">
    <source>
        <dbReference type="ARBA" id="ARBA00006898"/>
    </source>
</evidence>
<evidence type="ECO:0000256" key="9">
    <source>
        <dbReference type="ARBA" id="ARBA00023242"/>
    </source>
</evidence>
<feature type="compositionally biased region" description="Acidic residues" evidence="14">
    <location>
        <begin position="124"/>
        <end position="143"/>
    </location>
</feature>